<name>A0AAW4MR52_9FIRM</name>
<evidence type="ECO:0000259" key="4">
    <source>
        <dbReference type="Pfam" id="PF20990"/>
    </source>
</evidence>
<keyword evidence="1" id="KW-0472">Membrane</keyword>
<keyword evidence="8" id="KW-1185">Reference proteome</keyword>
<feature type="domain" description="Predicted membrane protein YciQ-like C-terminal" evidence="4">
    <location>
        <begin position="442"/>
        <end position="498"/>
    </location>
</feature>
<feature type="transmembrane region" description="Helical" evidence="1">
    <location>
        <begin position="247"/>
        <end position="273"/>
    </location>
</feature>
<organism evidence="5 7">
    <name type="scientific">Catenibacterium mitsuokai</name>
    <dbReference type="NCBI Taxonomy" id="100886"/>
    <lineage>
        <taxon>Bacteria</taxon>
        <taxon>Bacillati</taxon>
        <taxon>Bacillota</taxon>
        <taxon>Erysipelotrichia</taxon>
        <taxon>Erysipelotrichales</taxon>
        <taxon>Coprobacillaceae</taxon>
        <taxon>Catenibacterium</taxon>
    </lineage>
</organism>
<protein>
    <submittedName>
        <fullName evidence="5">DUF2207 domain-containing protein</fullName>
    </submittedName>
</protein>
<keyword evidence="1" id="KW-1133">Transmembrane helix</keyword>
<dbReference type="InterPro" id="IPR048389">
    <property type="entry name" value="YciQ-like_C"/>
</dbReference>
<dbReference type="Pfam" id="PF09972">
    <property type="entry name" value="DUF2207"/>
    <property type="match status" value="1"/>
</dbReference>
<evidence type="ECO:0000259" key="3">
    <source>
        <dbReference type="Pfam" id="PF09972"/>
    </source>
</evidence>
<evidence type="ECO:0000313" key="7">
    <source>
        <dbReference type="Proteomes" id="UP001196408"/>
    </source>
</evidence>
<feature type="chain" id="PRO_5043845660" evidence="2">
    <location>
        <begin position="22"/>
        <end position="561"/>
    </location>
</feature>
<comment type="caution">
    <text evidence="5">The sequence shown here is derived from an EMBL/GenBank/DDBJ whole genome shotgun (WGS) entry which is preliminary data.</text>
</comment>
<proteinExistence type="predicted"/>
<dbReference type="EMBL" id="JAHOEL010000035">
    <property type="protein sequence ID" value="MBV3392918.1"/>
    <property type="molecule type" value="Genomic_DNA"/>
</dbReference>
<dbReference type="EMBL" id="JAHOEF010000025">
    <property type="protein sequence ID" value="MBV3382638.1"/>
    <property type="molecule type" value="Genomic_DNA"/>
</dbReference>
<dbReference type="Proteomes" id="UP001196408">
    <property type="component" value="Unassembled WGS sequence"/>
</dbReference>
<keyword evidence="1" id="KW-0812">Transmembrane</keyword>
<feature type="signal peptide" evidence="2">
    <location>
        <begin position="1"/>
        <end position="21"/>
    </location>
</feature>
<evidence type="ECO:0000256" key="1">
    <source>
        <dbReference type="SAM" id="Phobius"/>
    </source>
</evidence>
<sequence>MKRLLSFLTVLLLLMPTAVDASSTKVNNIGITCQIDQNGTATFVEKWDMDVSEGTEGYKIFNGMNDQPLTLIGVTDDRGVTYKNIGTWDSDVSRESKINKCGLIKDGGHYELCFGLGDYGTRSYTMVYQIEHFVNQYKDQQGINYAFISDMSLDVADVTIHVTGMTPYSKENAKIWAFGYSGSVNFDNGGVTLKTDSLGSNKMQLLMGLESNSYTSPNKRHASEKFEDVVKDAKEGSSYSSGMSKAAMIMIFIFIIFVIVMLIFIIAAVIVFSDSGVVFENGRIIKGKEVTPFREIPCNKDIFLFYYLAKKLGIISGDESRENLVSGFILKWVRDGIITIREKENGAIVKKKNYDMYLDVDAKFENKQETALYKMFILASKEGVLQTKAFQKWCSKHYKKIDDWFTKVDNVTEDSMNKNGYAKTKTIYKRFLFWNIPRDRTVWTDKAYDQCLYVWGFNNFLEDEDNMKEKTAIEVKLWDEYLIFAAVLGIADRVEKQLKVAIPRYEETSTYNSFPIYYYTHTFAHNSMSAASSAASAGQGGSSSFSGGGGGFSGGGGGGVR</sequence>
<dbReference type="RefSeq" id="WP_217747502.1">
    <property type="nucleotide sequence ID" value="NZ_JAHOEB010000088.1"/>
</dbReference>
<dbReference type="Proteomes" id="UP001197492">
    <property type="component" value="Unassembled WGS sequence"/>
</dbReference>
<evidence type="ECO:0000256" key="2">
    <source>
        <dbReference type="SAM" id="SignalP"/>
    </source>
</evidence>
<dbReference type="InterPro" id="IPR018702">
    <property type="entry name" value="DUF2207"/>
</dbReference>
<feature type="domain" description="DUF2207" evidence="3">
    <location>
        <begin position="27"/>
        <end position="202"/>
    </location>
</feature>
<keyword evidence="2" id="KW-0732">Signal</keyword>
<evidence type="ECO:0000313" key="6">
    <source>
        <dbReference type="EMBL" id="MBV3392918.1"/>
    </source>
</evidence>
<gene>
    <name evidence="5" type="ORF">KSV97_05215</name>
    <name evidence="6" type="ORF">KSW06_06575</name>
</gene>
<dbReference type="AlphaFoldDB" id="A0AAW4MR52"/>
<reference evidence="5 8" key="1">
    <citation type="submission" date="2021-06" db="EMBL/GenBank/DDBJ databases">
        <title>Collection of gut derived symbiotic bacterial strains cultured from healthy donors.</title>
        <authorList>
            <person name="Lin H."/>
            <person name="Littmann E."/>
            <person name="Pamer E.G."/>
        </authorList>
    </citation>
    <scope>NUCLEOTIDE SEQUENCE</scope>
    <source>
        <strain evidence="6 8">MSK.21.70</strain>
        <strain evidence="5">MSK.21.82</strain>
    </source>
</reference>
<dbReference type="Pfam" id="PF20990">
    <property type="entry name" value="DUF2207_C"/>
    <property type="match status" value="1"/>
</dbReference>
<evidence type="ECO:0000313" key="5">
    <source>
        <dbReference type="EMBL" id="MBV3382638.1"/>
    </source>
</evidence>
<evidence type="ECO:0000313" key="8">
    <source>
        <dbReference type="Proteomes" id="UP001197492"/>
    </source>
</evidence>
<accession>A0AAW4MR52</accession>